<dbReference type="InterPro" id="IPR000086">
    <property type="entry name" value="NUDIX_hydrolase_dom"/>
</dbReference>
<dbReference type="EMBL" id="PCVG01000053">
    <property type="protein sequence ID" value="PIQ68429.1"/>
    <property type="molecule type" value="Genomic_DNA"/>
</dbReference>
<reference evidence="3 4" key="1">
    <citation type="submission" date="2017-09" db="EMBL/GenBank/DDBJ databases">
        <title>Depth-based differentiation of microbial function through sediment-hosted aquifers and enrichment of novel symbionts in the deep terrestrial subsurface.</title>
        <authorList>
            <person name="Probst A.J."/>
            <person name="Ladd B."/>
            <person name="Jarett J.K."/>
            <person name="Geller-Mcgrath D.E."/>
            <person name="Sieber C.M."/>
            <person name="Emerson J.B."/>
            <person name="Anantharaman K."/>
            <person name="Thomas B.C."/>
            <person name="Malmstrom R."/>
            <person name="Stieglmeier M."/>
            <person name="Klingl A."/>
            <person name="Woyke T."/>
            <person name="Ryan C.M."/>
            <person name="Banfield J.F."/>
        </authorList>
    </citation>
    <scope>NUCLEOTIDE SEQUENCE [LARGE SCALE GENOMIC DNA]</scope>
    <source>
        <strain evidence="3">CG11_big_fil_rev_8_21_14_0_20_46_11</strain>
    </source>
</reference>
<protein>
    <recommendedName>
        <fullName evidence="2">Nudix hydrolase domain-containing protein</fullName>
    </recommendedName>
</protein>
<feature type="domain" description="Nudix hydrolase" evidence="2">
    <location>
        <begin position="24"/>
        <end position="159"/>
    </location>
</feature>
<dbReference type="Gene3D" id="3.90.79.10">
    <property type="entry name" value="Nucleoside Triphosphate Pyrophosphohydrolase"/>
    <property type="match status" value="1"/>
</dbReference>
<dbReference type="SUPFAM" id="SSF55811">
    <property type="entry name" value="Nudix"/>
    <property type="match status" value="1"/>
</dbReference>
<feature type="region of interest" description="Disordered" evidence="1">
    <location>
        <begin position="1"/>
        <end position="21"/>
    </location>
</feature>
<evidence type="ECO:0000313" key="3">
    <source>
        <dbReference type="EMBL" id="PIQ68429.1"/>
    </source>
</evidence>
<comment type="caution">
    <text evidence="3">The sequence shown here is derived from an EMBL/GenBank/DDBJ whole genome shotgun (WGS) entry which is preliminary data.</text>
</comment>
<evidence type="ECO:0000259" key="2">
    <source>
        <dbReference type="PROSITE" id="PS51462"/>
    </source>
</evidence>
<evidence type="ECO:0000256" key="1">
    <source>
        <dbReference type="SAM" id="MobiDB-lite"/>
    </source>
</evidence>
<dbReference type="AlphaFoldDB" id="A0A2H0KB17"/>
<dbReference type="Proteomes" id="UP000229342">
    <property type="component" value="Unassembled WGS sequence"/>
</dbReference>
<dbReference type="Pfam" id="PF00293">
    <property type="entry name" value="NUDIX"/>
    <property type="match status" value="1"/>
</dbReference>
<name>A0A2H0KB17_9BACT</name>
<proteinExistence type="predicted"/>
<gene>
    <name evidence="3" type="ORF">COV91_04145</name>
</gene>
<sequence>MADTHEPLFVGHGADAPRSDQPFVEREAITALVRNQRTGKILGLRWKAVNWETFVTGGIEDGQTPEEAARAEVLEETGYKNLRLVQKLPRFHSKFYHAPKRVNRFAHFHSFLFELENEDCEQISIDELKKHECVWLDEHELIQFRLPEGHRFLLEHVSK</sequence>
<evidence type="ECO:0000313" key="4">
    <source>
        <dbReference type="Proteomes" id="UP000229342"/>
    </source>
</evidence>
<dbReference type="PROSITE" id="PS51462">
    <property type="entry name" value="NUDIX"/>
    <property type="match status" value="1"/>
</dbReference>
<dbReference type="InterPro" id="IPR015797">
    <property type="entry name" value="NUDIX_hydrolase-like_dom_sf"/>
</dbReference>
<organism evidence="3 4">
    <name type="scientific">Candidatus Taylorbacteria bacterium CG11_big_fil_rev_8_21_14_0_20_46_11</name>
    <dbReference type="NCBI Taxonomy" id="1975025"/>
    <lineage>
        <taxon>Bacteria</taxon>
        <taxon>Candidatus Tayloriibacteriota</taxon>
    </lineage>
</organism>
<accession>A0A2H0KB17</accession>